<dbReference type="SUPFAM" id="SSF54695">
    <property type="entry name" value="POZ domain"/>
    <property type="match status" value="1"/>
</dbReference>
<dbReference type="AlphaFoldDB" id="A0A2C5Y800"/>
<dbReference type="GO" id="GO:0051260">
    <property type="term" value="P:protein homooligomerization"/>
    <property type="evidence" value="ECO:0007669"/>
    <property type="project" value="InterPro"/>
</dbReference>
<evidence type="ECO:0000259" key="1">
    <source>
        <dbReference type="PROSITE" id="PS50097"/>
    </source>
</evidence>
<dbReference type="CDD" id="cd18316">
    <property type="entry name" value="BTB_POZ_KCTD-like"/>
    <property type="match status" value="1"/>
</dbReference>
<sequence length="219" mass="25150">MRPPIANGSASAIQATKIKLQIGERIFVTTLETLVRESTYFAALLTGRWETIAQPIFVDADAELFEYVLRYLRRGLFPLFYTTGIGHDHAQYYALLGEAKFFGIQKLVMWLQHRRYFQAITTTMDFEIFKTTQAVLDSGSGVDSHTTTQLFPWWSNQKVYVCPRGISLHRGAPTRCGRMCLRSQRNDANVYEDEAVLKMLKVMTKTDINYYVMESGLYT</sequence>
<name>A0A2C5Y800_9HYPO</name>
<dbReference type="Pfam" id="PF02214">
    <property type="entry name" value="BTB_2"/>
    <property type="match status" value="1"/>
</dbReference>
<comment type="caution">
    <text evidence="2">The sequence shown here is derived from an EMBL/GenBank/DDBJ whole genome shotgun (WGS) entry which is preliminary data.</text>
</comment>
<dbReference type="EMBL" id="NJET01000057">
    <property type="protein sequence ID" value="PHH63084.1"/>
    <property type="molecule type" value="Genomic_DNA"/>
</dbReference>
<dbReference type="PANTHER" id="PTHR11145:SF8">
    <property type="entry name" value="RE57120P"/>
    <property type="match status" value="1"/>
</dbReference>
<gene>
    <name evidence="2" type="ORF">CDD81_6329</name>
</gene>
<feature type="domain" description="BTB" evidence="1">
    <location>
        <begin position="16"/>
        <end position="81"/>
    </location>
</feature>
<keyword evidence="3" id="KW-1185">Reference proteome</keyword>
<protein>
    <recommendedName>
        <fullName evidence="1">BTB domain-containing protein</fullName>
    </recommendedName>
</protein>
<dbReference type="STRING" id="1399860.A0A2C5Y800"/>
<dbReference type="PANTHER" id="PTHR11145">
    <property type="entry name" value="BTB/POZ DOMAIN-CONTAINING ADAPTER FOR CUL3-MEDIATED RHOA DEGRADATION PROTEIN FAMILY MEMBER"/>
    <property type="match status" value="1"/>
</dbReference>
<dbReference type="InterPro" id="IPR045068">
    <property type="entry name" value="BACURD1-3"/>
</dbReference>
<dbReference type="OrthoDB" id="2414723at2759"/>
<evidence type="ECO:0000313" key="2">
    <source>
        <dbReference type="EMBL" id="PHH63084.1"/>
    </source>
</evidence>
<evidence type="ECO:0000313" key="3">
    <source>
        <dbReference type="Proteomes" id="UP000226192"/>
    </source>
</evidence>
<dbReference type="PROSITE" id="PS50097">
    <property type="entry name" value="BTB"/>
    <property type="match status" value="1"/>
</dbReference>
<dbReference type="Gene3D" id="3.30.710.10">
    <property type="entry name" value="Potassium Channel Kv1.1, Chain A"/>
    <property type="match status" value="1"/>
</dbReference>
<accession>A0A2C5Y800</accession>
<organism evidence="2 3">
    <name type="scientific">Ophiocordyceps australis</name>
    <dbReference type="NCBI Taxonomy" id="1399860"/>
    <lineage>
        <taxon>Eukaryota</taxon>
        <taxon>Fungi</taxon>
        <taxon>Dikarya</taxon>
        <taxon>Ascomycota</taxon>
        <taxon>Pezizomycotina</taxon>
        <taxon>Sordariomycetes</taxon>
        <taxon>Hypocreomycetidae</taxon>
        <taxon>Hypocreales</taxon>
        <taxon>Ophiocordycipitaceae</taxon>
        <taxon>Ophiocordyceps</taxon>
    </lineage>
</organism>
<dbReference type="SMART" id="SM00225">
    <property type="entry name" value="BTB"/>
    <property type="match status" value="1"/>
</dbReference>
<dbReference type="InterPro" id="IPR011333">
    <property type="entry name" value="SKP1/BTB/POZ_sf"/>
</dbReference>
<reference evidence="2 3" key="1">
    <citation type="submission" date="2017-06" db="EMBL/GenBank/DDBJ databases">
        <title>Ant-infecting Ophiocordyceps genomes reveal a high diversity of potential behavioral manipulation genes and a possible major role for enterotoxins.</title>
        <authorList>
            <person name="De Bekker C."/>
            <person name="Evans H.C."/>
            <person name="Brachmann A."/>
            <person name="Hughes D.P."/>
        </authorList>
    </citation>
    <scope>NUCLEOTIDE SEQUENCE [LARGE SCALE GENOMIC DNA]</scope>
    <source>
        <strain evidence="2 3">Map64</strain>
    </source>
</reference>
<proteinExistence type="predicted"/>
<dbReference type="InterPro" id="IPR003131">
    <property type="entry name" value="T1-type_BTB"/>
</dbReference>
<dbReference type="Proteomes" id="UP000226192">
    <property type="component" value="Unassembled WGS sequence"/>
</dbReference>
<dbReference type="InterPro" id="IPR000210">
    <property type="entry name" value="BTB/POZ_dom"/>
</dbReference>